<evidence type="ECO:0000313" key="3">
    <source>
        <dbReference type="Proteomes" id="UP000232003"/>
    </source>
</evidence>
<protein>
    <submittedName>
        <fullName evidence="2">Uncharacterized protein</fullName>
    </submittedName>
</protein>
<keyword evidence="2" id="KW-0614">Plasmid</keyword>
<dbReference type="EMBL" id="CP024791">
    <property type="protein sequence ID" value="AUB43721.1"/>
    <property type="molecule type" value="Genomic_DNA"/>
</dbReference>
<feature type="transmembrane region" description="Helical" evidence="1">
    <location>
        <begin position="6"/>
        <end position="25"/>
    </location>
</feature>
<evidence type="ECO:0000313" key="2">
    <source>
        <dbReference type="EMBL" id="AUB43721.1"/>
    </source>
</evidence>
<proteinExistence type="predicted"/>
<geneLocation type="plasmid" evidence="3">
    <name>pnfsy06</name>
</geneLocation>
<dbReference type="AlphaFoldDB" id="A0A2K8T7S7"/>
<keyword evidence="1" id="KW-1133">Transmembrane helix</keyword>
<dbReference type="Proteomes" id="UP000232003">
    <property type="component" value="Plasmid pNFSY06"/>
</dbReference>
<keyword evidence="1" id="KW-0812">Transmembrane</keyword>
<organism evidence="2 3">
    <name type="scientific">Nostoc flagelliforme CCNUN1</name>
    <dbReference type="NCBI Taxonomy" id="2038116"/>
    <lineage>
        <taxon>Bacteria</taxon>
        <taxon>Bacillati</taxon>
        <taxon>Cyanobacteriota</taxon>
        <taxon>Cyanophyceae</taxon>
        <taxon>Nostocales</taxon>
        <taxon>Nostocaceae</taxon>
        <taxon>Nostoc</taxon>
    </lineage>
</organism>
<accession>A0A2K8T7S7</accession>
<keyword evidence="1" id="KW-0472">Membrane</keyword>
<evidence type="ECO:0000256" key="1">
    <source>
        <dbReference type="SAM" id="Phobius"/>
    </source>
</evidence>
<sequence>MRLPEGFTSAFLVFGDLLAALLALFERVVRFGCGEISLTGGSNLNVGNERTTASLLV</sequence>
<dbReference type="KEGG" id="nfl:COO91_09905"/>
<name>A0A2K8T7S7_9NOSO</name>
<reference evidence="2 3" key="1">
    <citation type="submission" date="2017-11" db="EMBL/GenBank/DDBJ databases">
        <title>Complete genome of a free-living desiccation-tolerant cyanobacterium and its photosynthetic adaptation to extreme terrestrial habitat.</title>
        <authorList>
            <person name="Shang J."/>
        </authorList>
    </citation>
    <scope>NUCLEOTIDE SEQUENCE [LARGE SCALE GENOMIC DNA]</scope>
    <source>
        <strain evidence="2 3">CCNUN1</strain>
        <plasmid evidence="3">pnfsy06</plasmid>
    </source>
</reference>
<gene>
    <name evidence="2" type="ORF">COO91_09905</name>
</gene>
<keyword evidence="3" id="KW-1185">Reference proteome</keyword>